<dbReference type="PATRIC" id="fig|1408103.3.peg.4551"/>
<feature type="transmembrane region" description="Helical" evidence="6">
    <location>
        <begin position="219"/>
        <end position="236"/>
    </location>
</feature>
<feature type="transmembrane region" description="Helical" evidence="6">
    <location>
        <begin position="310"/>
        <end position="330"/>
    </location>
</feature>
<reference evidence="7 8" key="1">
    <citation type="submission" date="2015-04" db="EMBL/GenBank/DDBJ databases">
        <title>Taxonomic description and genome sequence of Bacillus campisalis sp. nov., a novel member of the genus Bacillus isolated from solar saltern.</title>
        <authorList>
            <person name="Mathan Kumar R."/>
            <person name="Kaur G."/>
            <person name="Kumar A."/>
            <person name="Singh N.K."/>
            <person name="Kaur N."/>
            <person name="Kumar N."/>
            <person name="Mayilraj S."/>
        </authorList>
    </citation>
    <scope>NUCLEOTIDE SEQUENCE [LARGE SCALE GENOMIC DNA]</scope>
    <source>
        <strain evidence="7 8">SA2-6</strain>
    </source>
</reference>
<feature type="transmembrane region" description="Helical" evidence="6">
    <location>
        <begin position="82"/>
        <end position="104"/>
    </location>
</feature>
<dbReference type="OrthoDB" id="9775950at2"/>
<keyword evidence="5 6" id="KW-0472">Membrane</keyword>
<organism evidence="7 8">
    <name type="scientific">Mesobacillus campisalis</name>
    <dbReference type="NCBI Taxonomy" id="1408103"/>
    <lineage>
        <taxon>Bacteria</taxon>
        <taxon>Bacillati</taxon>
        <taxon>Bacillota</taxon>
        <taxon>Bacilli</taxon>
        <taxon>Bacillales</taxon>
        <taxon>Bacillaceae</taxon>
        <taxon>Mesobacillus</taxon>
    </lineage>
</organism>
<dbReference type="Pfam" id="PF01943">
    <property type="entry name" value="Polysacc_synt"/>
    <property type="match status" value="1"/>
</dbReference>
<evidence type="ECO:0000256" key="2">
    <source>
        <dbReference type="ARBA" id="ARBA00022475"/>
    </source>
</evidence>
<keyword evidence="4 6" id="KW-1133">Transmembrane helix</keyword>
<evidence type="ECO:0000313" key="7">
    <source>
        <dbReference type="EMBL" id="KKK36171.1"/>
    </source>
</evidence>
<evidence type="ECO:0000256" key="6">
    <source>
        <dbReference type="SAM" id="Phobius"/>
    </source>
</evidence>
<dbReference type="GO" id="GO:0005886">
    <property type="term" value="C:plasma membrane"/>
    <property type="evidence" value="ECO:0007669"/>
    <property type="project" value="UniProtKB-SubCell"/>
</dbReference>
<dbReference type="InterPro" id="IPR050833">
    <property type="entry name" value="Poly_Biosynth_Transport"/>
</dbReference>
<dbReference type="Proteomes" id="UP000034166">
    <property type="component" value="Unassembled WGS sequence"/>
</dbReference>
<accession>A0A0M2SR68</accession>
<protein>
    <submittedName>
        <fullName evidence="7">Multidrug transporter MatE</fullName>
    </submittedName>
</protein>
<keyword evidence="8" id="KW-1185">Reference proteome</keyword>
<dbReference type="PANTHER" id="PTHR30250:SF24">
    <property type="entry name" value="STAGE V SPORULATION PROTEIN B"/>
    <property type="match status" value="1"/>
</dbReference>
<evidence type="ECO:0000256" key="3">
    <source>
        <dbReference type="ARBA" id="ARBA00022692"/>
    </source>
</evidence>
<feature type="transmembrane region" description="Helical" evidence="6">
    <location>
        <begin position="263"/>
        <end position="289"/>
    </location>
</feature>
<dbReference type="PANTHER" id="PTHR30250">
    <property type="entry name" value="PST FAMILY PREDICTED COLANIC ACID TRANSPORTER"/>
    <property type="match status" value="1"/>
</dbReference>
<name>A0A0M2SR68_9BACI</name>
<keyword evidence="2" id="KW-1003">Cell membrane</keyword>
<dbReference type="RefSeq" id="WP_046525649.1">
    <property type="nucleotide sequence ID" value="NZ_LAYY01000038.1"/>
</dbReference>
<feature type="transmembrane region" description="Helical" evidence="6">
    <location>
        <begin position="350"/>
        <end position="369"/>
    </location>
</feature>
<gene>
    <name evidence="7" type="ORF">WQ57_20670</name>
</gene>
<feature type="transmembrane region" description="Helical" evidence="6">
    <location>
        <begin position="149"/>
        <end position="166"/>
    </location>
</feature>
<feature type="transmembrane region" description="Helical" evidence="6">
    <location>
        <begin position="40"/>
        <end position="61"/>
    </location>
</feature>
<evidence type="ECO:0000256" key="5">
    <source>
        <dbReference type="ARBA" id="ARBA00023136"/>
    </source>
</evidence>
<proteinExistence type="predicted"/>
<dbReference type="AlphaFoldDB" id="A0A0M2SR68"/>
<evidence type="ECO:0000256" key="4">
    <source>
        <dbReference type="ARBA" id="ARBA00022989"/>
    </source>
</evidence>
<comment type="subcellular location">
    <subcellularLocation>
        <location evidence="1">Cell membrane</location>
        <topology evidence="1">Multi-pass membrane protein</topology>
    </subcellularLocation>
</comment>
<feature type="transmembrane region" description="Helical" evidence="6">
    <location>
        <begin position="116"/>
        <end position="137"/>
    </location>
</feature>
<feature type="transmembrane region" description="Helical" evidence="6">
    <location>
        <begin position="376"/>
        <end position="394"/>
    </location>
</feature>
<evidence type="ECO:0000256" key="1">
    <source>
        <dbReference type="ARBA" id="ARBA00004651"/>
    </source>
</evidence>
<dbReference type="InterPro" id="IPR002797">
    <property type="entry name" value="Polysacc_synth"/>
</dbReference>
<keyword evidence="3 6" id="KW-0812">Transmembrane</keyword>
<feature type="transmembrane region" description="Helical" evidence="6">
    <location>
        <begin position="400"/>
        <end position="422"/>
    </location>
</feature>
<evidence type="ECO:0000313" key="8">
    <source>
        <dbReference type="Proteomes" id="UP000034166"/>
    </source>
</evidence>
<sequence>MKLFLRGALVLILAAFISEIAEFLINMILARELGEGGMGQYMTVLPLIFLIMMLASFELPVSISKLVAEKEEIYHQRMLRDVVNMTIVLSAALFLLAAALIPVVPVFQSYHPLLKWMLLGLIPLMSFSSIARGYFMGRQQMGKIAAANLLRRLVQLLLLASVYQFFEFERSTALLVAFFTLAASELVVFMYLVYFFIISYQNMKHFPRESMGKKVIRRNLLAISGPTTALRIFHSLTHAAQPFLIKAAIIHAGLPVEIANGQFGLLAGVAMTIGFFPAFIAHSFMVVLIPTVAKHHAVGEFEKLQKTLQHVLLLTLFYGVPAVAVVYFFAEPLTSLFVHSDNAAYFLQLLWPYFLLHFFVIPLQAYLIGLGLIKDAFYHTVWATIVSFGTIYLLGSRPEWQMSGVIVGMNAGAVLMTLMHYLTVCKKIGLVWTTKPSSRNI</sequence>
<dbReference type="EMBL" id="LAYY01000038">
    <property type="protein sequence ID" value="KKK36171.1"/>
    <property type="molecule type" value="Genomic_DNA"/>
</dbReference>
<comment type="caution">
    <text evidence="7">The sequence shown here is derived from an EMBL/GenBank/DDBJ whole genome shotgun (WGS) entry which is preliminary data.</text>
</comment>
<feature type="transmembrane region" description="Helical" evidence="6">
    <location>
        <begin position="172"/>
        <end position="198"/>
    </location>
</feature>